<organism evidence="1 2">
    <name type="scientific">Thelohanellus kitauei</name>
    <name type="common">Myxosporean</name>
    <dbReference type="NCBI Taxonomy" id="669202"/>
    <lineage>
        <taxon>Eukaryota</taxon>
        <taxon>Metazoa</taxon>
        <taxon>Cnidaria</taxon>
        <taxon>Myxozoa</taxon>
        <taxon>Myxosporea</taxon>
        <taxon>Bivalvulida</taxon>
        <taxon>Platysporina</taxon>
        <taxon>Myxobolidae</taxon>
        <taxon>Thelohanellus</taxon>
    </lineage>
</organism>
<name>A0A0C2MZG2_THEKT</name>
<reference evidence="1 2" key="1">
    <citation type="journal article" date="2014" name="Genome Biol. Evol.">
        <title>The genome of the myxosporean Thelohanellus kitauei shows adaptations to nutrient acquisition within its fish host.</title>
        <authorList>
            <person name="Yang Y."/>
            <person name="Xiong J."/>
            <person name="Zhou Z."/>
            <person name="Huo F."/>
            <person name="Miao W."/>
            <person name="Ran C."/>
            <person name="Liu Y."/>
            <person name="Zhang J."/>
            <person name="Feng J."/>
            <person name="Wang M."/>
            <person name="Wang M."/>
            <person name="Wang L."/>
            <person name="Yao B."/>
        </authorList>
    </citation>
    <scope>NUCLEOTIDE SEQUENCE [LARGE SCALE GENOMIC DNA]</scope>
    <source>
        <strain evidence="1">Wuqing</strain>
    </source>
</reference>
<dbReference type="Proteomes" id="UP000031668">
    <property type="component" value="Unassembled WGS sequence"/>
</dbReference>
<protein>
    <recommendedName>
        <fullName evidence="3">Tc1-like transposase DDE domain-containing protein</fullName>
    </recommendedName>
</protein>
<evidence type="ECO:0008006" key="3">
    <source>
        <dbReference type="Google" id="ProtNLM"/>
    </source>
</evidence>
<dbReference type="OrthoDB" id="5977738at2759"/>
<evidence type="ECO:0000313" key="2">
    <source>
        <dbReference type="Proteomes" id="UP000031668"/>
    </source>
</evidence>
<gene>
    <name evidence="1" type="ORF">RF11_14780</name>
</gene>
<keyword evidence="2" id="KW-1185">Reference proteome</keyword>
<sequence>MVDENCSLTLQHIAQNILTRFNISLSKTTIDECLRELHYSFKSIHTIPIQRSDENTIRIRTSYAQSFLALEENYPDQQINFVDEVGFNVSMRSKKVGSLIGTTPVLRVPNIRSNNISVCCTMNRYDVVYKEVNNQAYNGGSFRGYIENFFLTL</sequence>
<proteinExistence type="predicted"/>
<dbReference type="AlphaFoldDB" id="A0A0C2MZG2"/>
<evidence type="ECO:0000313" key="1">
    <source>
        <dbReference type="EMBL" id="KII69520.1"/>
    </source>
</evidence>
<dbReference type="EMBL" id="JWZT01002390">
    <property type="protein sequence ID" value="KII69520.1"/>
    <property type="molecule type" value="Genomic_DNA"/>
</dbReference>
<accession>A0A0C2MZG2</accession>
<comment type="caution">
    <text evidence="1">The sequence shown here is derived from an EMBL/GenBank/DDBJ whole genome shotgun (WGS) entry which is preliminary data.</text>
</comment>